<feature type="region of interest" description="Disordered" evidence="1">
    <location>
        <begin position="329"/>
        <end position="362"/>
    </location>
</feature>
<sequence length="583" mass="66216">MMFINLRFLENFSFEDYRFERFLILSDWQAWETAWLFRLPAILANPDVPIVLLTSGCNVGNEINCERACKFSEHMFNSSETLWNCLTIATVAKMTEGKNPEYRLNKTEKDSLMDTFKPGPLGNFSDMAVFARYIHCALQSCSDSKYEGCPTELWEGRFQNIPFNLTSVRDLGGMMGEEYCAKADPGVDYDIAGPGDWVKTSRFGMAAGFKLVDLQEAQAVFLALYSVATIATFSGSPSTGLSNITSLPSWITNYLVLRGMVTADMYPLLFVQLILHKTRARDWYTLFLVVDTASLANHLKTSNNFLRCGGNAGPKAYYQTFNTGNAKITGQYSDNDPFPQGNQGQSPFDSNTTNTNSRPQGDNPWYLDRDAKSFFIISSNAQAPIHTIMTFLILDWIMSMVKSQYSRPDTWLHRRLKSLRQRLPSPLERTFGERYFWLLSEALWISMEVLAVVMGIIGVKEFWTFLDVLRSGTEGRDSSVHISNWSFGQLVAACVWFPVILKFLSLVVDGVLPGLRKRVGELIEVTYRKEDDKRDSDVAMETLIPGGSVERSRTDEMEGNTLTERRSWGRQDSWDELCEEHHQ</sequence>
<reference evidence="2 3" key="1">
    <citation type="journal article" date="2018" name="PLoS Pathog.">
        <title>Evolution of structural diversity of trichothecenes, a family of toxins produced by plant pathogenic and entomopathogenic fungi.</title>
        <authorList>
            <person name="Proctor R.H."/>
            <person name="McCormick S.P."/>
            <person name="Kim H.S."/>
            <person name="Cardoza R.E."/>
            <person name="Stanley A.M."/>
            <person name="Lindo L."/>
            <person name="Kelly A."/>
            <person name="Brown D.W."/>
            <person name="Lee T."/>
            <person name="Vaughan M.M."/>
            <person name="Alexander N.J."/>
            <person name="Busman M."/>
            <person name="Gutierrez S."/>
        </authorList>
    </citation>
    <scope>NUCLEOTIDE SEQUENCE [LARGE SCALE GENOMIC DNA]</scope>
    <source>
        <strain evidence="2 3">NRRL 13405</strain>
    </source>
</reference>
<evidence type="ECO:0000313" key="3">
    <source>
        <dbReference type="Proteomes" id="UP000265631"/>
    </source>
</evidence>
<proteinExistence type="predicted"/>
<evidence type="ECO:0000256" key="1">
    <source>
        <dbReference type="SAM" id="MobiDB-lite"/>
    </source>
</evidence>
<protein>
    <submittedName>
        <fullName evidence="2">Uncharacterized protein</fullName>
    </submittedName>
</protein>
<evidence type="ECO:0000313" key="2">
    <source>
        <dbReference type="EMBL" id="RFN54392.1"/>
    </source>
</evidence>
<dbReference type="AlphaFoldDB" id="A0A395N2N6"/>
<dbReference type="Proteomes" id="UP000265631">
    <property type="component" value="Unassembled WGS sequence"/>
</dbReference>
<comment type="caution">
    <text evidence="2">The sequence shown here is derived from an EMBL/GenBank/DDBJ whole genome shotgun (WGS) entry which is preliminary data.</text>
</comment>
<keyword evidence="3" id="KW-1185">Reference proteome</keyword>
<dbReference type="STRING" id="2594813.A0A395N2N6"/>
<name>A0A395N2N6_9HYPO</name>
<dbReference type="EMBL" id="PXXK01000028">
    <property type="protein sequence ID" value="RFN54392.1"/>
    <property type="molecule type" value="Genomic_DNA"/>
</dbReference>
<feature type="compositionally biased region" description="Polar residues" evidence="1">
    <location>
        <begin position="329"/>
        <end position="360"/>
    </location>
</feature>
<accession>A0A395N2N6</accession>
<organism evidence="2 3">
    <name type="scientific">Fusarium flagelliforme</name>
    <dbReference type="NCBI Taxonomy" id="2675880"/>
    <lineage>
        <taxon>Eukaryota</taxon>
        <taxon>Fungi</taxon>
        <taxon>Dikarya</taxon>
        <taxon>Ascomycota</taxon>
        <taxon>Pezizomycotina</taxon>
        <taxon>Sordariomycetes</taxon>
        <taxon>Hypocreomycetidae</taxon>
        <taxon>Hypocreales</taxon>
        <taxon>Nectriaceae</taxon>
        <taxon>Fusarium</taxon>
        <taxon>Fusarium incarnatum-equiseti species complex</taxon>
    </lineage>
</organism>
<gene>
    <name evidence="2" type="ORF">FIE12Z_1519</name>
</gene>